<dbReference type="RefSeq" id="WP_005610934.1">
    <property type="nucleotide sequence ID" value="NZ_CP015231.1"/>
</dbReference>
<dbReference type="CDD" id="cd06315">
    <property type="entry name" value="PBP1_ABC_sugar_binding-like"/>
    <property type="match status" value="1"/>
</dbReference>
<sequence length="369" mass="38436">MTITLKPLLATALLASTALAGLSAAADAVSDAKAFVAEAAKPNPPWTGPTTGPKAQTGKTIVYVSADQRNGGALGVSEGVKEAAAAIGWDMRVIDGQGSVSGRSSAMQQAIALQPDGIILGTVDANEQAEAIRQADAAGIKVVGWHSTASTGPSDKHPIFTNITTDPLEISRAAASLAVADSNGTAGVVIFTDSVYEIAIAKSDAMAEVVKACEGCQILSVEDTPLAEASTRMPPLTNALLQRYGDDWTYSLTINDLPYDFMAPALISAGKPQGGKPRNISAGDGSEAAFQRIQQNFYQYATVAEPLSLHGWQAVDEMNRALAGEPDSGFVVPVHLFTPDNIQEDGGADLSYDPGNGYRDIYRGIWGVN</sequence>
<evidence type="ECO:0000259" key="5">
    <source>
        <dbReference type="Pfam" id="PF13407"/>
    </source>
</evidence>
<name>A0A1B1A748_9RHOB</name>
<evidence type="ECO:0000256" key="1">
    <source>
        <dbReference type="ARBA" id="ARBA00004196"/>
    </source>
</evidence>
<evidence type="ECO:0000313" key="6">
    <source>
        <dbReference type="EMBL" id="ANP42394.1"/>
    </source>
</evidence>
<dbReference type="Proteomes" id="UP000013243">
    <property type="component" value="Plasmid unnamed1"/>
</dbReference>
<comment type="subcellular location">
    <subcellularLocation>
        <location evidence="1">Cell envelope</location>
    </subcellularLocation>
</comment>
<keyword evidence="6" id="KW-0614">Plasmid</keyword>
<evidence type="ECO:0000313" key="7">
    <source>
        <dbReference type="Proteomes" id="UP000013243"/>
    </source>
</evidence>
<feature type="signal peptide" evidence="4">
    <location>
        <begin position="1"/>
        <end position="20"/>
    </location>
</feature>
<accession>A0A1B1A748</accession>
<feature type="chain" id="PRO_5008518471" evidence="4">
    <location>
        <begin position="21"/>
        <end position="369"/>
    </location>
</feature>
<dbReference type="EMBL" id="CP015231">
    <property type="protein sequence ID" value="ANP42394.1"/>
    <property type="molecule type" value="Genomic_DNA"/>
</dbReference>
<dbReference type="PANTHER" id="PTHR46847">
    <property type="entry name" value="D-ALLOSE-BINDING PERIPLASMIC PROTEIN-RELATED"/>
    <property type="match status" value="1"/>
</dbReference>
<proteinExistence type="inferred from homology"/>
<dbReference type="InterPro" id="IPR025997">
    <property type="entry name" value="SBP_2_dom"/>
</dbReference>
<protein>
    <submittedName>
        <fullName evidence="6">Sugar ABC transporter substrate-binding protein</fullName>
    </submittedName>
</protein>
<dbReference type="Gene3D" id="3.40.50.2300">
    <property type="match status" value="2"/>
</dbReference>
<dbReference type="GO" id="GO:0030246">
    <property type="term" value="F:carbohydrate binding"/>
    <property type="evidence" value="ECO:0007669"/>
    <property type="project" value="UniProtKB-ARBA"/>
</dbReference>
<dbReference type="Pfam" id="PF13407">
    <property type="entry name" value="Peripla_BP_4"/>
    <property type="match status" value="1"/>
</dbReference>
<feature type="domain" description="Periplasmic binding protein" evidence="5">
    <location>
        <begin position="65"/>
        <end position="325"/>
    </location>
</feature>
<dbReference type="KEGG" id="rmb:K529_016580"/>
<dbReference type="PANTHER" id="PTHR46847:SF1">
    <property type="entry name" value="D-ALLOSE-BINDING PERIPLASMIC PROTEIN-RELATED"/>
    <property type="match status" value="1"/>
</dbReference>
<dbReference type="InterPro" id="IPR028082">
    <property type="entry name" value="Peripla_BP_I"/>
</dbReference>
<keyword evidence="3 4" id="KW-0732">Signal</keyword>
<reference evidence="6 7" key="1">
    <citation type="journal article" date="2016" name="ISME J.">
        <title>Global occurrence and heterogeneity of the Roseobacter-clade species Ruegeria mobilis.</title>
        <authorList>
            <person name="Sonnenschein E."/>
            <person name="Gram L."/>
        </authorList>
    </citation>
    <scope>NUCLEOTIDE SEQUENCE [LARGE SCALE GENOMIC DNA]</scope>
    <source>
        <strain evidence="6 7">F1926</strain>
        <plasmid evidence="6 7">unnamed1</plasmid>
    </source>
</reference>
<dbReference type="GeneID" id="28251483"/>
<geneLocation type="plasmid" evidence="6 7">
    <name>unnamed1</name>
</geneLocation>
<dbReference type="OrthoDB" id="9342512at2"/>
<evidence type="ECO:0000256" key="4">
    <source>
        <dbReference type="SAM" id="SignalP"/>
    </source>
</evidence>
<dbReference type="AlphaFoldDB" id="A0A1B1A748"/>
<organism evidence="6 7">
    <name type="scientific">Tritonibacter mobilis F1926</name>
    <dbReference type="NCBI Taxonomy" id="1265309"/>
    <lineage>
        <taxon>Bacteria</taxon>
        <taxon>Pseudomonadati</taxon>
        <taxon>Pseudomonadota</taxon>
        <taxon>Alphaproteobacteria</taxon>
        <taxon>Rhodobacterales</taxon>
        <taxon>Paracoccaceae</taxon>
        <taxon>Tritonibacter</taxon>
    </lineage>
</organism>
<evidence type="ECO:0000256" key="3">
    <source>
        <dbReference type="ARBA" id="ARBA00022729"/>
    </source>
</evidence>
<evidence type="ECO:0000256" key="2">
    <source>
        <dbReference type="ARBA" id="ARBA00007639"/>
    </source>
</evidence>
<comment type="similarity">
    <text evidence="2">Belongs to the bacterial solute-binding protein 2 family.</text>
</comment>
<dbReference type="GO" id="GO:0030313">
    <property type="term" value="C:cell envelope"/>
    <property type="evidence" value="ECO:0007669"/>
    <property type="project" value="UniProtKB-SubCell"/>
</dbReference>
<dbReference type="SUPFAM" id="SSF53822">
    <property type="entry name" value="Periplasmic binding protein-like I"/>
    <property type="match status" value="1"/>
</dbReference>
<gene>
    <name evidence="6" type="ORF">K529_016580</name>
</gene>